<evidence type="ECO:0000256" key="4">
    <source>
        <dbReference type="ARBA" id="ARBA00023002"/>
    </source>
</evidence>
<evidence type="ECO:0000313" key="9">
    <source>
        <dbReference type="EMBL" id="CDO10136.1"/>
    </source>
</evidence>
<dbReference type="PROSITE" id="PS00974">
    <property type="entry name" value="MANNITOL_DHGENASE"/>
    <property type="match status" value="1"/>
</dbReference>
<accession>W9B5Y6</accession>
<dbReference type="GO" id="GO:0008926">
    <property type="term" value="F:mannitol-1-phosphate 5-dehydrogenase activity"/>
    <property type="evidence" value="ECO:0007669"/>
    <property type="project" value="UniProtKB-EC"/>
</dbReference>
<gene>
    <name evidence="9" type="ORF">BN977_04966</name>
</gene>
<evidence type="ECO:0000256" key="3">
    <source>
        <dbReference type="ARBA" id="ARBA00016219"/>
    </source>
</evidence>
<dbReference type="GO" id="GO:0019594">
    <property type="term" value="P:mannitol metabolic process"/>
    <property type="evidence" value="ECO:0007669"/>
    <property type="project" value="InterPro"/>
</dbReference>
<dbReference type="PANTHER" id="PTHR43362">
    <property type="entry name" value="MANNITOL DEHYDROGENASE DSF1-RELATED"/>
    <property type="match status" value="1"/>
</dbReference>
<dbReference type="OrthoDB" id="271711at2"/>
<feature type="domain" description="Mannitol dehydrogenase N-terminal" evidence="7">
    <location>
        <begin position="25"/>
        <end position="271"/>
    </location>
</feature>
<keyword evidence="4" id="KW-0560">Oxidoreductase</keyword>
<dbReference type="eggNOG" id="COG0246">
    <property type="taxonomic scope" value="Bacteria"/>
</dbReference>
<dbReference type="InterPro" id="IPR013118">
    <property type="entry name" value="Mannitol_DH_C"/>
</dbReference>
<dbReference type="InterPro" id="IPR000669">
    <property type="entry name" value="Mannitol_DH"/>
</dbReference>
<dbReference type="InterPro" id="IPR008927">
    <property type="entry name" value="6-PGluconate_DH-like_C_sf"/>
</dbReference>
<dbReference type="Gene3D" id="3.40.50.720">
    <property type="entry name" value="NAD(P)-binding Rossmann-like Domain"/>
    <property type="match status" value="1"/>
</dbReference>
<evidence type="ECO:0000256" key="2">
    <source>
        <dbReference type="ARBA" id="ARBA00012939"/>
    </source>
</evidence>
<dbReference type="STRING" id="258533.BN977_04966"/>
<dbReference type="AlphaFoldDB" id="W9B5Y6"/>
<dbReference type="SUPFAM" id="SSF51735">
    <property type="entry name" value="NAD(P)-binding Rossmann-fold domains"/>
    <property type="match status" value="1"/>
</dbReference>
<dbReference type="Gene3D" id="1.10.1040.10">
    <property type="entry name" value="N-(1-d-carboxylethyl)-l-norvaline Dehydrogenase, domain 2"/>
    <property type="match status" value="1"/>
</dbReference>
<evidence type="ECO:0000259" key="7">
    <source>
        <dbReference type="Pfam" id="PF01232"/>
    </source>
</evidence>
<dbReference type="SUPFAM" id="SSF48179">
    <property type="entry name" value="6-phosphogluconate dehydrogenase C-terminal domain-like"/>
    <property type="match status" value="1"/>
</dbReference>
<evidence type="ECO:0000313" key="10">
    <source>
        <dbReference type="Proteomes" id="UP000028870"/>
    </source>
</evidence>
<proteinExistence type="inferred from homology"/>
<keyword evidence="10" id="KW-1185">Reference proteome</keyword>
<keyword evidence="5" id="KW-0520">NAD</keyword>
<dbReference type="Proteomes" id="UP000028870">
    <property type="component" value="Unassembled WGS sequence"/>
</dbReference>
<comment type="similarity">
    <text evidence="1">Belongs to the mannitol dehydrogenase family.</text>
</comment>
<dbReference type="Pfam" id="PF01232">
    <property type="entry name" value="Mannitol_dh"/>
    <property type="match status" value="1"/>
</dbReference>
<dbReference type="InterPro" id="IPR036291">
    <property type="entry name" value="NAD(P)-bd_dom_sf"/>
</dbReference>
<feature type="domain" description="Mannitol dehydrogenase C-terminal" evidence="8">
    <location>
        <begin position="281"/>
        <end position="404"/>
    </location>
</feature>
<sequence>MRRLTRPTTPDGAVIGASASPGTGMVHLGLGNFHRAHAAVYTAQALAAETGDWGIYGFANRSPEVVAAMRAQDGRYAVLEYSDHGRRAGVVDVHRALGVLADEPDSFVAAVADPRHRILTLTVSEVGYCRSPRTGALDVNLDEVRHDIADPTHPRSTIGLIARGLAVRAAGGAPITVLSCDNLQSNGHATRAVVTEFLHASSASEDVLAFVADHVSFPNSMVDRIVPATTDETRTAVAELLGVDDRCPVPAEDFTMWVLEDAFTAGRPAWERAGAVLSDEVHAYELVKLRLLNGSHSLIAYLGLLDGRATIAEAWAQDFVKDAVRACIAADYLPTITLPRGFDTDSYLESLSHRWANAELGHRTSQVGTDGSVKLLQRIPEPALSALRAGRVPHLLALTVAGWICTVAPPPGFDPGPYAGEVREPARHRLAAVTRGATGPREHALAVLDNGFLPDDLTAQPAFGERVAELVATITRSGITAAAREATAATEDRTTL</sequence>
<dbReference type="EMBL" id="CCBB010000003">
    <property type="protein sequence ID" value="CDO10136.1"/>
    <property type="molecule type" value="Genomic_DNA"/>
</dbReference>
<dbReference type="InterPro" id="IPR050988">
    <property type="entry name" value="Mannitol_DH/Oxidoreductase"/>
</dbReference>
<evidence type="ECO:0000256" key="1">
    <source>
        <dbReference type="ARBA" id="ARBA00006541"/>
    </source>
</evidence>
<evidence type="ECO:0000259" key="8">
    <source>
        <dbReference type="Pfam" id="PF08125"/>
    </source>
</evidence>
<dbReference type="EC" id="1.1.1.17" evidence="2"/>
<organism evidence="9 10">
    <name type="scientific">Mycolicibacterium cosmeticum</name>
    <dbReference type="NCBI Taxonomy" id="258533"/>
    <lineage>
        <taxon>Bacteria</taxon>
        <taxon>Bacillati</taxon>
        <taxon>Actinomycetota</taxon>
        <taxon>Actinomycetes</taxon>
        <taxon>Mycobacteriales</taxon>
        <taxon>Mycobacteriaceae</taxon>
        <taxon>Mycolicibacterium</taxon>
    </lineage>
</organism>
<reference evidence="9" key="1">
    <citation type="submission" date="2014-03" db="EMBL/GenBank/DDBJ databases">
        <title>Draft Genome Sequence of Mycobacterium cosmeticum DSM 44829.</title>
        <authorList>
            <person name="Croce O."/>
            <person name="Robert C."/>
            <person name="Raoult D."/>
            <person name="Drancourt M."/>
        </authorList>
    </citation>
    <scope>NUCLEOTIDE SEQUENCE [LARGE SCALE GENOMIC DNA]</scope>
    <source>
        <strain evidence="9">DSM 44829</strain>
    </source>
</reference>
<comment type="caution">
    <text evidence="9">The sequence shown here is derived from an EMBL/GenBank/DDBJ whole genome shotgun (WGS) entry which is preliminary data.</text>
</comment>
<dbReference type="PANTHER" id="PTHR43362:SF1">
    <property type="entry name" value="MANNITOL DEHYDROGENASE 2-RELATED"/>
    <property type="match status" value="1"/>
</dbReference>
<dbReference type="Pfam" id="PF08125">
    <property type="entry name" value="Mannitol_dh_C"/>
    <property type="match status" value="1"/>
</dbReference>
<name>W9B5Y6_MYCCO</name>
<reference evidence="9" key="2">
    <citation type="submission" date="2014-03" db="EMBL/GenBank/DDBJ databases">
        <authorList>
            <person name="Urmite Genomes"/>
        </authorList>
    </citation>
    <scope>NUCLEOTIDE SEQUENCE</scope>
    <source>
        <strain evidence="9">DSM 44829</strain>
    </source>
</reference>
<evidence type="ECO:0000256" key="5">
    <source>
        <dbReference type="ARBA" id="ARBA00023027"/>
    </source>
</evidence>
<dbReference type="RefSeq" id="WP_024454337.1">
    <property type="nucleotide sequence ID" value="NZ_CCBB010000003.1"/>
</dbReference>
<comment type="catalytic activity">
    <reaction evidence="6">
        <text>D-mannitol 1-phosphate + NAD(+) = beta-D-fructose 6-phosphate + NADH + H(+)</text>
        <dbReference type="Rhea" id="RHEA:19661"/>
        <dbReference type="ChEBI" id="CHEBI:15378"/>
        <dbReference type="ChEBI" id="CHEBI:57540"/>
        <dbReference type="ChEBI" id="CHEBI:57634"/>
        <dbReference type="ChEBI" id="CHEBI:57945"/>
        <dbReference type="ChEBI" id="CHEBI:61381"/>
        <dbReference type="EC" id="1.1.1.17"/>
    </reaction>
</comment>
<dbReference type="InterPro" id="IPR013131">
    <property type="entry name" value="Mannitol_DH_N"/>
</dbReference>
<dbReference type="InterPro" id="IPR013328">
    <property type="entry name" value="6PGD_dom2"/>
</dbReference>
<dbReference type="InterPro" id="IPR023027">
    <property type="entry name" value="Mannitol_DH_CS"/>
</dbReference>
<evidence type="ECO:0000256" key="6">
    <source>
        <dbReference type="ARBA" id="ARBA00048615"/>
    </source>
</evidence>
<dbReference type="PRINTS" id="PR00084">
    <property type="entry name" value="MTLDHDRGNASE"/>
</dbReference>
<protein>
    <recommendedName>
        <fullName evidence="3">Mannitol-1-phosphate 5-dehydrogenase</fullName>
        <ecNumber evidence="2">1.1.1.17</ecNumber>
    </recommendedName>
</protein>